<evidence type="ECO:0000313" key="2">
    <source>
        <dbReference type="EMBL" id="CAA9226120.1"/>
    </source>
</evidence>
<dbReference type="EMBL" id="CADCTP010000079">
    <property type="protein sequence ID" value="CAA9226120.1"/>
    <property type="molecule type" value="Genomic_DNA"/>
</dbReference>
<reference evidence="2" key="1">
    <citation type="submission" date="2020-02" db="EMBL/GenBank/DDBJ databases">
        <authorList>
            <person name="Meier V. D."/>
        </authorList>
    </citation>
    <scope>NUCLEOTIDE SEQUENCE</scope>
    <source>
        <strain evidence="2">AVDCRST_MAG41</strain>
    </source>
</reference>
<feature type="compositionally biased region" description="Low complexity" evidence="1">
    <location>
        <begin position="54"/>
        <end position="65"/>
    </location>
</feature>
<proteinExistence type="predicted"/>
<feature type="region of interest" description="Disordered" evidence="1">
    <location>
        <begin position="1"/>
        <end position="31"/>
    </location>
</feature>
<sequence>MVAPPPLLTTGTATVTGPGRTPTPTPTPMPARSFCMPLLGVLSASRDDGRRSAGRGPVTAGPGAADGHDGDRRRGPCVGGRAAGG</sequence>
<organism evidence="2">
    <name type="scientific">uncultured Mycobacteriales bacterium</name>
    <dbReference type="NCBI Taxonomy" id="581187"/>
    <lineage>
        <taxon>Bacteria</taxon>
        <taxon>Bacillati</taxon>
        <taxon>Actinomycetota</taxon>
        <taxon>Actinomycetes</taxon>
        <taxon>Mycobacteriales</taxon>
        <taxon>environmental samples</taxon>
    </lineage>
</organism>
<evidence type="ECO:0000256" key="1">
    <source>
        <dbReference type="SAM" id="MobiDB-lite"/>
    </source>
</evidence>
<gene>
    <name evidence="2" type="ORF">AVDCRST_MAG41-744</name>
</gene>
<feature type="region of interest" description="Disordered" evidence="1">
    <location>
        <begin position="45"/>
        <end position="85"/>
    </location>
</feature>
<accession>A0A6J4HIV5</accession>
<feature type="compositionally biased region" description="Low complexity" evidence="1">
    <location>
        <begin position="8"/>
        <end position="20"/>
    </location>
</feature>
<dbReference type="AlphaFoldDB" id="A0A6J4HIV5"/>
<protein>
    <submittedName>
        <fullName evidence="2">Uncharacterized protein</fullName>
    </submittedName>
</protein>
<name>A0A6J4HIV5_9ACTN</name>